<dbReference type="PROSITE" id="PS50157">
    <property type="entry name" value="ZINC_FINGER_C2H2_2"/>
    <property type="match status" value="1"/>
</dbReference>
<dbReference type="OrthoDB" id="9411774at2759"/>
<accession>A0A212DCF8</accession>
<dbReference type="InterPro" id="IPR050169">
    <property type="entry name" value="Krueppel_C2H2_ZnF"/>
</dbReference>
<dbReference type="PROSITE" id="PS50805">
    <property type="entry name" value="KRAB"/>
    <property type="match status" value="1"/>
</dbReference>
<dbReference type="GO" id="GO:0008270">
    <property type="term" value="F:zinc ion binding"/>
    <property type="evidence" value="ECO:0007669"/>
    <property type="project" value="UniProtKB-KW"/>
</dbReference>
<proteinExistence type="predicted"/>
<dbReference type="PANTHER" id="PTHR23232:SF158">
    <property type="entry name" value="KRAB DOMAIN-CONTAINING PROTEIN 5"/>
    <property type="match status" value="1"/>
</dbReference>
<dbReference type="Proteomes" id="UP000242450">
    <property type="component" value="Chromosome 4"/>
</dbReference>
<keyword evidence="9" id="KW-1185">Reference proteome</keyword>
<evidence type="ECO:0000256" key="1">
    <source>
        <dbReference type="ARBA" id="ARBA00022723"/>
    </source>
</evidence>
<organism evidence="8 9">
    <name type="scientific">Cervus elaphus hippelaphus</name>
    <name type="common">European red deer</name>
    <dbReference type="NCBI Taxonomy" id="46360"/>
    <lineage>
        <taxon>Eukaryota</taxon>
        <taxon>Metazoa</taxon>
        <taxon>Chordata</taxon>
        <taxon>Craniata</taxon>
        <taxon>Vertebrata</taxon>
        <taxon>Euteleostomi</taxon>
        <taxon>Mammalia</taxon>
        <taxon>Eutheria</taxon>
        <taxon>Laurasiatheria</taxon>
        <taxon>Artiodactyla</taxon>
        <taxon>Ruminantia</taxon>
        <taxon>Pecora</taxon>
        <taxon>Cervidae</taxon>
        <taxon>Cervinae</taxon>
        <taxon>Cervus</taxon>
    </lineage>
</organism>
<dbReference type="InterPro" id="IPR036051">
    <property type="entry name" value="KRAB_dom_sf"/>
</dbReference>
<dbReference type="InterPro" id="IPR001909">
    <property type="entry name" value="KRAB"/>
</dbReference>
<dbReference type="Pfam" id="PF01352">
    <property type="entry name" value="KRAB"/>
    <property type="match status" value="1"/>
</dbReference>
<sequence length="285" mass="32236">MMAAMLLTSWPEGSRNLLFQKSVTFEDVAVYFTQTEWDSLSTAQRALYRDVMLENYGNVASLGFPLLKPAVISQLEGGGELEGPSPLASGAGTGPQGLWTDIDIQTDNNLTGEMCEEKYNTSYELQRNSFQETDFTETYILKKQQEVHSVGSVKKENSNVIDRMVKDNTSPMEECFFSQSPNLNQCHTVSTGEQPPECTRLEKAFSFDTKLIQQEIINSGERPFKCEELIENFSCNSQLNQGQDSYTGEKPHQYKEYGKAFNINAKLIWHQRLHSGEKPFKCVEC</sequence>
<comment type="caution">
    <text evidence="8">The sequence shown here is derived from an EMBL/GenBank/DDBJ whole genome shotgun (WGS) entry which is preliminary data.</text>
</comment>
<evidence type="ECO:0000313" key="9">
    <source>
        <dbReference type="Proteomes" id="UP000242450"/>
    </source>
</evidence>
<dbReference type="InterPro" id="IPR013087">
    <property type="entry name" value="Znf_C2H2_type"/>
</dbReference>
<dbReference type="CDD" id="cd07765">
    <property type="entry name" value="KRAB_A-box"/>
    <property type="match status" value="1"/>
</dbReference>
<dbReference type="SUPFAM" id="SSF57667">
    <property type="entry name" value="beta-beta-alpha zinc fingers"/>
    <property type="match status" value="2"/>
</dbReference>
<gene>
    <name evidence="8" type="ORF">Celaphus_00004313</name>
</gene>
<feature type="non-terminal residue" evidence="8">
    <location>
        <position position="285"/>
    </location>
</feature>
<evidence type="ECO:0000259" key="6">
    <source>
        <dbReference type="PROSITE" id="PS50157"/>
    </source>
</evidence>
<dbReference type="GO" id="GO:0006355">
    <property type="term" value="P:regulation of DNA-templated transcription"/>
    <property type="evidence" value="ECO:0007669"/>
    <property type="project" value="InterPro"/>
</dbReference>
<keyword evidence="4" id="KW-0862">Zinc</keyword>
<feature type="domain" description="KRAB" evidence="7">
    <location>
        <begin position="23"/>
        <end position="94"/>
    </location>
</feature>
<evidence type="ECO:0000256" key="5">
    <source>
        <dbReference type="PROSITE-ProRule" id="PRU00042"/>
    </source>
</evidence>
<dbReference type="Gene3D" id="3.30.160.60">
    <property type="entry name" value="Classic Zinc Finger"/>
    <property type="match status" value="2"/>
</dbReference>
<dbReference type="InterPro" id="IPR036236">
    <property type="entry name" value="Znf_C2H2_sf"/>
</dbReference>
<evidence type="ECO:0000256" key="3">
    <source>
        <dbReference type="ARBA" id="ARBA00022771"/>
    </source>
</evidence>
<dbReference type="EMBL" id="MKHE01000004">
    <property type="protein sequence ID" value="OWK15920.1"/>
    <property type="molecule type" value="Genomic_DNA"/>
</dbReference>
<reference evidence="8 9" key="1">
    <citation type="journal article" date="2018" name="Mol. Genet. Genomics">
        <title>The red deer Cervus elaphus genome CerEla1.0: sequencing, annotating, genes, and chromosomes.</title>
        <authorList>
            <person name="Bana N.A."/>
            <person name="Nyiri A."/>
            <person name="Nagy J."/>
            <person name="Frank K."/>
            <person name="Nagy T."/>
            <person name="Steger V."/>
            <person name="Schiller M."/>
            <person name="Lakatos P."/>
            <person name="Sugar L."/>
            <person name="Horn P."/>
            <person name="Barta E."/>
            <person name="Orosz L."/>
        </authorList>
    </citation>
    <scope>NUCLEOTIDE SEQUENCE [LARGE SCALE GENOMIC DNA]</scope>
    <source>
        <strain evidence="8">Hungarian</strain>
    </source>
</reference>
<keyword evidence="2" id="KW-0677">Repeat</keyword>
<protein>
    <submittedName>
        <fullName evidence="8">Uncharacterized protein</fullName>
    </submittedName>
</protein>
<evidence type="ECO:0000259" key="7">
    <source>
        <dbReference type="PROSITE" id="PS50805"/>
    </source>
</evidence>
<dbReference type="AlphaFoldDB" id="A0A212DCF8"/>
<evidence type="ECO:0000313" key="8">
    <source>
        <dbReference type="EMBL" id="OWK15920.1"/>
    </source>
</evidence>
<evidence type="ECO:0000256" key="2">
    <source>
        <dbReference type="ARBA" id="ARBA00022737"/>
    </source>
</evidence>
<evidence type="ECO:0000256" key="4">
    <source>
        <dbReference type="ARBA" id="ARBA00022833"/>
    </source>
</evidence>
<keyword evidence="1" id="KW-0479">Metal-binding</keyword>
<feature type="domain" description="C2H2-type" evidence="6">
    <location>
        <begin position="252"/>
        <end position="279"/>
    </location>
</feature>
<keyword evidence="3 5" id="KW-0863">Zinc-finger</keyword>
<name>A0A212DCF8_CEREH</name>
<dbReference type="SMART" id="SM00349">
    <property type="entry name" value="KRAB"/>
    <property type="match status" value="1"/>
</dbReference>
<dbReference type="SUPFAM" id="SSF109640">
    <property type="entry name" value="KRAB domain (Kruppel-associated box)"/>
    <property type="match status" value="1"/>
</dbReference>
<dbReference type="Gene3D" id="6.10.140.140">
    <property type="match status" value="1"/>
</dbReference>
<dbReference type="PANTHER" id="PTHR23232">
    <property type="entry name" value="KRAB DOMAIN C2H2 ZINC FINGER"/>
    <property type="match status" value="1"/>
</dbReference>